<dbReference type="Pfam" id="PF00106">
    <property type="entry name" value="adh_short"/>
    <property type="match status" value="1"/>
</dbReference>
<comment type="similarity">
    <text evidence="1 3">Belongs to the short-chain dehydrogenases/reductases (SDR) family.</text>
</comment>
<dbReference type="PANTHER" id="PTHR44169:SF6">
    <property type="entry name" value="NADPH-DEPENDENT 1-ACYLDIHYDROXYACETONE PHOSPHATE REDUCTASE"/>
    <property type="match status" value="1"/>
</dbReference>
<organism evidence="4 5">
    <name type="scientific">Catellatospora bangladeshensis</name>
    <dbReference type="NCBI Taxonomy" id="310355"/>
    <lineage>
        <taxon>Bacteria</taxon>
        <taxon>Bacillati</taxon>
        <taxon>Actinomycetota</taxon>
        <taxon>Actinomycetes</taxon>
        <taxon>Micromonosporales</taxon>
        <taxon>Micromonosporaceae</taxon>
        <taxon>Catellatospora</taxon>
    </lineage>
</organism>
<dbReference type="InterPro" id="IPR002347">
    <property type="entry name" value="SDR_fam"/>
</dbReference>
<accession>A0A8J3NJT8</accession>
<name>A0A8J3NJT8_9ACTN</name>
<dbReference type="CDD" id="cd05374">
    <property type="entry name" value="17beta-HSD-like_SDR_c"/>
    <property type="match status" value="1"/>
</dbReference>
<evidence type="ECO:0000256" key="3">
    <source>
        <dbReference type="RuleBase" id="RU000363"/>
    </source>
</evidence>
<dbReference type="NCBIfam" id="NF004826">
    <property type="entry name" value="PRK06182.1"/>
    <property type="match status" value="1"/>
</dbReference>
<dbReference type="AlphaFoldDB" id="A0A8J3NJT8"/>
<comment type="caution">
    <text evidence="4">The sequence shown here is derived from an EMBL/GenBank/DDBJ whole genome shotgun (WGS) entry which is preliminary data.</text>
</comment>
<evidence type="ECO:0000256" key="1">
    <source>
        <dbReference type="ARBA" id="ARBA00006484"/>
    </source>
</evidence>
<dbReference type="PANTHER" id="PTHR44169">
    <property type="entry name" value="NADPH-DEPENDENT 1-ACYLDIHYDROXYACETONE PHOSPHATE REDUCTASE"/>
    <property type="match status" value="1"/>
</dbReference>
<evidence type="ECO:0000313" key="5">
    <source>
        <dbReference type="Proteomes" id="UP000601223"/>
    </source>
</evidence>
<dbReference type="PRINTS" id="PR00080">
    <property type="entry name" value="SDRFAMILY"/>
</dbReference>
<dbReference type="SUPFAM" id="SSF51735">
    <property type="entry name" value="NAD(P)-binding Rossmann-fold domains"/>
    <property type="match status" value="1"/>
</dbReference>
<dbReference type="EMBL" id="BONF01000019">
    <property type="protein sequence ID" value="GIF82348.1"/>
    <property type="molecule type" value="Genomic_DNA"/>
</dbReference>
<gene>
    <name evidence="4" type="ORF">Cba03nite_36970</name>
</gene>
<reference evidence="4 5" key="1">
    <citation type="submission" date="2021-01" db="EMBL/GenBank/DDBJ databases">
        <title>Whole genome shotgun sequence of Catellatospora bangladeshensis NBRC 107357.</title>
        <authorList>
            <person name="Komaki H."/>
            <person name="Tamura T."/>
        </authorList>
    </citation>
    <scope>NUCLEOTIDE SEQUENCE [LARGE SCALE GENOMIC DNA]</scope>
    <source>
        <strain evidence="4 5">NBRC 107357</strain>
    </source>
</reference>
<protein>
    <submittedName>
        <fullName evidence="4">Short-chain dehydrogenase/reductase</fullName>
    </submittedName>
</protein>
<evidence type="ECO:0000313" key="4">
    <source>
        <dbReference type="EMBL" id="GIF82348.1"/>
    </source>
</evidence>
<dbReference type="InterPro" id="IPR036291">
    <property type="entry name" value="NAD(P)-bd_dom_sf"/>
</dbReference>
<keyword evidence="5" id="KW-1185">Reference proteome</keyword>
<proteinExistence type="inferred from homology"/>
<keyword evidence="2" id="KW-0560">Oxidoreductase</keyword>
<dbReference type="RefSeq" id="WP_203747392.1">
    <property type="nucleotide sequence ID" value="NZ_BONF01000019.1"/>
</dbReference>
<dbReference type="PRINTS" id="PR00081">
    <property type="entry name" value="GDHRDH"/>
</dbReference>
<dbReference type="Gene3D" id="3.40.50.720">
    <property type="entry name" value="NAD(P)-binding Rossmann-like Domain"/>
    <property type="match status" value="1"/>
</dbReference>
<dbReference type="GO" id="GO:0016491">
    <property type="term" value="F:oxidoreductase activity"/>
    <property type="evidence" value="ECO:0007669"/>
    <property type="project" value="UniProtKB-KW"/>
</dbReference>
<evidence type="ECO:0000256" key="2">
    <source>
        <dbReference type="ARBA" id="ARBA00023002"/>
    </source>
</evidence>
<dbReference type="Proteomes" id="UP000601223">
    <property type="component" value="Unassembled WGS sequence"/>
</dbReference>
<sequence>MSKVAIVTGASAGIGAATARRLHELGFTVYAVARRLDRMAPLAELGIRTASVDVTDDAALTALVERVAAESGRIDVLVNNAGYGSFGALEDVPLDEARRQFEVNVFGAARLCQLVLPHMRAQGAGRIINVSSVGARLYEPLGSWYHATKYALEGLSDCLRVEVKPLGVDVVLIQPGGIETEFPQVAGERLLAVSGAGAYGEYARQYAAALTGEADHISPPSVVAAVIARAATVRRPRIRYATGRGAKAAVFARWLLPDRVFDRVVVALFAALARVAARRARPLEQAVRAEPGT</sequence>